<evidence type="ECO:0008006" key="4">
    <source>
        <dbReference type="Google" id="ProtNLM"/>
    </source>
</evidence>
<accession>A0ABY5ARA8</accession>
<evidence type="ECO:0000256" key="1">
    <source>
        <dbReference type="SAM" id="Phobius"/>
    </source>
</evidence>
<reference evidence="2" key="1">
    <citation type="submission" date="2022-06" db="EMBL/GenBank/DDBJ databases">
        <title>Genome sequence of Phormidium yuhuli AB48 isolated from an industrial photobioreactor environment.</title>
        <authorList>
            <person name="Qiu Y."/>
            <person name="Noonan A.J.C."/>
            <person name="Dofher K."/>
            <person name="Koch M."/>
            <person name="Kieft B."/>
            <person name="Lin X."/>
            <person name="Ziels R.M."/>
            <person name="Hallam S.J."/>
        </authorList>
    </citation>
    <scope>NUCLEOTIDE SEQUENCE</scope>
    <source>
        <strain evidence="2">AB48</strain>
    </source>
</reference>
<feature type="transmembrane region" description="Helical" evidence="1">
    <location>
        <begin position="41"/>
        <end position="60"/>
    </location>
</feature>
<protein>
    <recommendedName>
        <fullName evidence="4">Glycosyltransferase RgtA/B/C/D-like domain-containing protein</fullName>
    </recommendedName>
</protein>
<feature type="transmembrane region" description="Helical" evidence="1">
    <location>
        <begin position="178"/>
        <end position="198"/>
    </location>
</feature>
<feature type="transmembrane region" description="Helical" evidence="1">
    <location>
        <begin position="450"/>
        <end position="468"/>
    </location>
</feature>
<feature type="transmembrane region" description="Helical" evidence="1">
    <location>
        <begin position="102"/>
        <end position="123"/>
    </location>
</feature>
<name>A0ABY5ARA8_9CYAN</name>
<evidence type="ECO:0000313" key="2">
    <source>
        <dbReference type="EMBL" id="USR91372.1"/>
    </source>
</evidence>
<sequence length="676" mass="76929">MLQEFAMLKLSISFLEITVLCLGGFLLAFHPSRRLSESLAIGLNLALIGLSLCFQISFLLGIPQMSFFWEALLVLFSFWLVQQNKHILKLLWIATLDFFKKYWVLSILAGLPILYLGLKAIFIPQASHDVMTYGFARVLLFQQESSLFLDQVCQVNQAIFPVASDILAHLFLRWNTDVGGGIFNFIAYLSILLGNYALARKYVSERLAIAIMLAIASLPQLIFQGWIAKNNIFTASATIFCLLILDRLFQSPTSANLFLLILGILFGIGAKTTFLAIALPLTLLYGIPLIKTYGFRIWLQEINKNSLFWLASLVPFFVMSQLWLFIHNHQAWGTWSGPRGFVDFHKNQEGIQGGLANLVRFILEFVDSTPIPPDLVNSIFDVSIFAHIEKIYYQFLYPLLGDAGLQRGETFHFVLTPHQAFAGFGILGLILILPSLLISLWTRPKFSKRLAGTLISFFLIFCLTSTWSQYKMRMLSPLFAASGACVAQVLDRITRSRRQESSLFLIITGISVLNLWYISLYDRDAKILTTYDPSRWNLQASAWVRSDWGRDRLYPAKQFHGDERLKILAEFFPEGSRVGFFTEGATRLYYYLLHLPQVEFQSICMDDPSRRNFPGQRFATLEDAILATNRPLDYVLCVGEECQTPGDQLQERFYFDSGEEHLWVFEVLSTSGSDSQ</sequence>
<feature type="transmembrane region" description="Helical" evidence="1">
    <location>
        <begin position="207"/>
        <end position="226"/>
    </location>
</feature>
<keyword evidence="1" id="KW-0472">Membrane</keyword>
<feature type="transmembrane region" description="Helical" evidence="1">
    <location>
        <begin position="420"/>
        <end position="438"/>
    </location>
</feature>
<keyword evidence="1" id="KW-0812">Transmembrane</keyword>
<feature type="transmembrane region" description="Helical" evidence="1">
    <location>
        <begin position="283"/>
        <end position="299"/>
    </location>
</feature>
<dbReference type="Proteomes" id="UP001056708">
    <property type="component" value="Chromosome"/>
</dbReference>
<feature type="transmembrane region" description="Helical" evidence="1">
    <location>
        <begin position="306"/>
        <end position="326"/>
    </location>
</feature>
<feature type="transmembrane region" description="Helical" evidence="1">
    <location>
        <begin position="502"/>
        <end position="521"/>
    </location>
</feature>
<feature type="transmembrane region" description="Helical" evidence="1">
    <location>
        <begin position="6"/>
        <end position="29"/>
    </location>
</feature>
<evidence type="ECO:0000313" key="3">
    <source>
        <dbReference type="Proteomes" id="UP001056708"/>
    </source>
</evidence>
<dbReference type="RefSeq" id="WP_252663397.1">
    <property type="nucleotide sequence ID" value="NZ_CP098611.1"/>
</dbReference>
<organism evidence="2 3">
    <name type="scientific">Phormidium yuhuli AB48</name>
    <dbReference type="NCBI Taxonomy" id="2940671"/>
    <lineage>
        <taxon>Bacteria</taxon>
        <taxon>Bacillati</taxon>
        <taxon>Cyanobacteriota</taxon>
        <taxon>Cyanophyceae</taxon>
        <taxon>Oscillatoriophycideae</taxon>
        <taxon>Oscillatoriales</taxon>
        <taxon>Oscillatoriaceae</taxon>
        <taxon>Phormidium</taxon>
        <taxon>Phormidium yuhuli</taxon>
    </lineage>
</organism>
<feature type="transmembrane region" description="Helical" evidence="1">
    <location>
        <begin position="256"/>
        <end position="277"/>
    </location>
</feature>
<keyword evidence="1" id="KW-1133">Transmembrane helix</keyword>
<dbReference type="EMBL" id="CP098611">
    <property type="protein sequence ID" value="USR91372.1"/>
    <property type="molecule type" value="Genomic_DNA"/>
</dbReference>
<keyword evidence="3" id="KW-1185">Reference proteome</keyword>
<feature type="transmembrane region" description="Helical" evidence="1">
    <location>
        <begin position="232"/>
        <end position="249"/>
    </location>
</feature>
<feature type="transmembrane region" description="Helical" evidence="1">
    <location>
        <begin position="66"/>
        <end position="81"/>
    </location>
</feature>
<gene>
    <name evidence="2" type="ORF">NEA10_01105</name>
</gene>
<proteinExistence type="predicted"/>